<comment type="caution">
    <text evidence="1">The sequence shown here is derived from an EMBL/GenBank/DDBJ whole genome shotgun (WGS) entry which is preliminary data.</text>
</comment>
<sequence>WKTNQYCNIRLTLLPDPLLFSIPLQAYISGSTALCTQRALQLAATVFHKLIDDAMTFIQNYQLNDQAHPSGCCSKDEDDKRQNNLGVIHHDTNAGVVFNPTVILSYPGPINYGGCKCDDTFCTILKTFWNMDTGDIIIKRDLKILIPFNKDQTLIHIDYVSIDITCQFNRFNCTNSTFDSNNSSCIVPQSEIETYAVPFLVGSITNIEMNSTMLMTVLNFRPGLYVQATAVNSETLNITIERLPLPLPPSIGQALIKHILVRSVSIINPILLKHPLLLPVEVVPYFPHPSSHLFNYLILNNSQSQNVGYGYIDITSNEILHFDVTKHTQSNYKQIDSMNTSRYSKSCSKIVHANPVQLFDNIDKTLFVDNIRSTYPLGIYLLMYESEYDNIQNTNRSIARSGLQMSLYALLTTSYLKTTIITKHHHSTLNYVSAQCMNTTSFSSNLAYYSLLQDSVTGIILAINFMCSDSKCEQCQFQQEFYIDIKQNPIYTQECLIGKYISSYNRTFSLRMTLWMNDDNNNDKLKTCTVNTKSTKTIIPELDFNLAKLNNVFFINISKCW</sequence>
<feature type="non-terminal residue" evidence="1">
    <location>
        <position position="1"/>
    </location>
</feature>
<dbReference type="EMBL" id="CAJNOQ010015386">
    <property type="protein sequence ID" value="CAF1360530.1"/>
    <property type="molecule type" value="Genomic_DNA"/>
</dbReference>
<name>A0A815I5B3_9BILA</name>
<organism evidence="1 3">
    <name type="scientific">Didymodactylos carnosus</name>
    <dbReference type="NCBI Taxonomy" id="1234261"/>
    <lineage>
        <taxon>Eukaryota</taxon>
        <taxon>Metazoa</taxon>
        <taxon>Spiralia</taxon>
        <taxon>Gnathifera</taxon>
        <taxon>Rotifera</taxon>
        <taxon>Eurotatoria</taxon>
        <taxon>Bdelloidea</taxon>
        <taxon>Philodinida</taxon>
        <taxon>Philodinidae</taxon>
        <taxon>Didymodactylos</taxon>
    </lineage>
</organism>
<dbReference type="EMBL" id="CAJOBC010069708">
    <property type="protein sequence ID" value="CAF4238259.1"/>
    <property type="molecule type" value="Genomic_DNA"/>
</dbReference>
<gene>
    <name evidence="1" type="ORF">GPM918_LOCUS31355</name>
    <name evidence="2" type="ORF">SRO942_LOCUS31994</name>
</gene>
<evidence type="ECO:0000313" key="2">
    <source>
        <dbReference type="EMBL" id="CAF4238259.1"/>
    </source>
</evidence>
<accession>A0A815I5B3</accession>
<dbReference type="Proteomes" id="UP000663829">
    <property type="component" value="Unassembled WGS sequence"/>
</dbReference>
<evidence type="ECO:0000313" key="1">
    <source>
        <dbReference type="EMBL" id="CAF1360530.1"/>
    </source>
</evidence>
<dbReference type="Proteomes" id="UP000681722">
    <property type="component" value="Unassembled WGS sequence"/>
</dbReference>
<reference evidence="1" key="1">
    <citation type="submission" date="2021-02" db="EMBL/GenBank/DDBJ databases">
        <authorList>
            <person name="Nowell W R."/>
        </authorList>
    </citation>
    <scope>NUCLEOTIDE SEQUENCE</scope>
</reference>
<dbReference type="OrthoDB" id="10343005at2759"/>
<proteinExistence type="predicted"/>
<keyword evidence="3" id="KW-1185">Reference proteome</keyword>
<protein>
    <submittedName>
        <fullName evidence="1">Uncharacterized protein</fullName>
    </submittedName>
</protein>
<evidence type="ECO:0000313" key="3">
    <source>
        <dbReference type="Proteomes" id="UP000663829"/>
    </source>
</evidence>
<dbReference type="AlphaFoldDB" id="A0A815I5B3"/>